<evidence type="ECO:0000313" key="2">
    <source>
        <dbReference type="EMBL" id="OCB01872.1"/>
    </source>
</evidence>
<proteinExistence type="predicted"/>
<evidence type="ECO:0008006" key="4">
    <source>
        <dbReference type="Google" id="ProtNLM"/>
    </source>
</evidence>
<evidence type="ECO:0000256" key="1">
    <source>
        <dbReference type="SAM" id="MobiDB-lite"/>
    </source>
</evidence>
<sequence>MMTIQAKNGFDEVVTPEVLQRAVALGRSRHRGSIHAQSLRYLPDTRALMITFGDQTAIVLPVENYSELAALTGRELQQLSLCFAGSALCLNDRDLHVSIAGLMAMSQPLLEVAKTVTASYNGSLRTLAKAAASRENGKKGGRPRSLTHPGSV</sequence>
<accession>A0A1B9BVZ1</accession>
<protein>
    <recommendedName>
        <fullName evidence="4">DUF2442 domain-containing protein</fullName>
    </recommendedName>
</protein>
<gene>
    <name evidence="2" type="ORF">BBC27_01655</name>
</gene>
<feature type="region of interest" description="Disordered" evidence="1">
    <location>
        <begin position="131"/>
        <end position="152"/>
    </location>
</feature>
<organism evidence="2 3">
    <name type="scientific">Acidithiobacillus ferrivorans</name>
    <dbReference type="NCBI Taxonomy" id="160808"/>
    <lineage>
        <taxon>Bacteria</taxon>
        <taxon>Pseudomonadati</taxon>
        <taxon>Pseudomonadota</taxon>
        <taxon>Acidithiobacillia</taxon>
        <taxon>Acidithiobacillales</taxon>
        <taxon>Acidithiobacillaceae</taxon>
        <taxon>Acidithiobacillus</taxon>
    </lineage>
</organism>
<dbReference type="InterPro" id="IPR018841">
    <property type="entry name" value="DUF2442"/>
</dbReference>
<dbReference type="AlphaFoldDB" id="A0A1B9BVZ1"/>
<reference evidence="2 3" key="1">
    <citation type="submission" date="2016-07" db="EMBL/GenBank/DDBJ databases">
        <title>Draft genome of a psychrotolerant acidophile Acidithiobacillus ferrivorans strain YL15.</title>
        <authorList>
            <person name="Peng T."/>
            <person name="Ma L."/>
            <person name="Nan M."/>
            <person name="An N."/>
            <person name="Wang M."/>
            <person name="Qiu G."/>
            <person name="Zeng W."/>
        </authorList>
    </citation>
    <scope>NUCLEOTIDE SEQUENCE [LARGE SCALE GENOMIC DNA]</scope>
    <source>
        <strain evidence="2 3">YL15</strain>
    </source>
</reference>
<evidence type="ECO:0000313" key="3">
    <source>
        <dbReference type="Proteomes" id="UP000093129"/>
    </source>
</evidence>
<comment type="caution">
    <text evidence="2">The sequence shown here is derived from an EMBL/GenBank/DDBJ whole genome shotgun (WGS) entry which is preliminary data.</text>
</comment>
<dbReference type="Pfam" id="PF10387">
    <property type="entry name" value="DUF2442"/>
    <property type="match status" value="1"/>
</dbReference>
<dbReference type="Proteomes" id="UP000093129">
    <property type="component" value="Unassembled WGS sequence"/>
</dbReference>
<name>A0A1B9BVZ1_9PROT</name>
<dbReference type="EMBL" id="MASQ01000120">
    <property type="protein sequence ID" value="OCB01872.1"/>
    <property type="molecule type" value="Genomic_DNA"/>
</dbReference>
<dbReference type="Gene3D" id="3.30.2020.40">
    <property type="entry name" value="Uncharacterised protein PF10387, DUF2442"/>
    <property type="match status" value="1"/>
</dbReference>